<dbReference type="OrthoDB" id="6084525at2759"/>
<evidence type="ECO:0000313" key="3">
    <source>
        <dbReference type="Proteomes" id="UP000281553"/>
    </source>
</evidence>
<proteinExistence type="predicted"/>
<name>A0A3P7LEH7_DIBLA</name>
<organism evidence="2 3">
    <name type="scientific">Dibothriocephalus latus</name>
    <name type="common">Fish tapeworm</name>
    <name type="synonym">Diphyllobothrium latum</name>
    <dbReference type="NCBI Taxonomy" id="60516"/>
    <lineage>
        <taxon>Eukaryota</taxon>
        <taxon>Metazoa</taxon>
        <taxon>Spiralia</taxon>
        <taxon>Lophotrochozoa</taxon>
        <taxon>Platyhelminthes</taxon>
        <taxon>Cestoda</taxon>
        <taxon>Eucestoda</taxon>
        <taxon>Diphyllobothriidea</taxon>
        <taxon>Diphyllobothriidae</taxon>
        <taxon>Dibothriocephalus</taxon>
    </lineage>
</organism>
<reference evidence="2 3" key="1">
    <citation type="submission" date="2018-11" db="EMBL/GenBank/DDBJ databases">
        <authorList>
            <consortium name="Pathogen Informatics"/>
        </authorList>
    </citation>
    <scope>NUCLEOTIDE SEQUENCE [LARGE SCALE GENOMIC DNA]</scope>
</reference>
<dbReference type="Proteomes" id="UP000281553">
    <property type="component" value="Unassembled WGS sequence"/>
</dbReference>
<dbReference type="EMBL" id="UYRU01046196">
    <property type="protein sequence ID" value="VDN09003.1"/>
    <property type="molecule type" value="Genomic_DNA"/>
</dbReference>
<gene>
    <name evidence="2" type="ORF">DILT_LOCUS4834</name>
</gene>
<dbReference type="AlphaFoldDB" id="A0A3P7LEH7"/>
<evidence type="ECO:0000256" key="1">
    <source>
        <dbReference type="SAM" id="MobiDB-lite"/>
    </source>
</evidence>
<evidence type="ECO:0000313" key="2">
    <source>
        <dbReference type="EMBL" id="VDN09003.1"/>
    </source>
</evidence>
<keyword evidence="3" id="KW-1185">Reference proteome</keyword>
<accession>A0A3P7LEH7</accession>
<sequence>MRNLNRMTARLSTVASPLVQLERSMESGGASSAGWTTGRQSNGKLPGLDNPADLLPPITATCEVDILAKTEFHKICELLHAFNFYLQHEQTRIVLCIDAFEYACPVKLAALFYQVHSLILSQPTAPVAFVIATNIKVGFVS</sequence>
<protein>
    <submittedName>
        <fullName evidence="2">Uncharacterized protein</fullName>
    </submittedName>
</protein>
<feature type="region of interest" description="Disordered" evidence="1">
    <location>
        <begin position="26"/>
        <end position="46"/>
    </location>
</feature>